<accession>A0ABQ8KEV3</accession>
<evidence type="ECO:0000313" key="2">
    <source>
        <dbReference type="EMBL" id="KAH9836245.1"/>
    </source>
</evidence>
<dbReference type="GeneID" id="72002671"/>
<evidence type="ECO:0000313" key="3">
    <source>
        <dbReference type="Proteomes" id="UP000814176"/>
    </source>
</evidence>
<name>A0ABQ8KEV3_9APHY</name>
<dbReference type="EMBL" id="JADCUA010000011">
    <property type="protein sequence ID" value="KAH9836245.1"/>
    <property type="molecule type" value="Genomic_DNA"/>
</dbReference>
<keyword evidence="1" id="KW-0472">Membrane</keyword>
<organism evidence="2 3">
    <name type="scientific">Rhodofomes roseus</name>
    <dbReference type="NCBI Taxonomy" id="34475"/>
    <lineage>
        <taxon>Eukaryota</taxon>
        <taxon>Fungi</taxon>
        <taxon>Dikarya</taxon>
        <taxon>Basidiomycota</taxon>
        <taxon>Agaricomycotina</taxon>
        <taxon>Agaricomycetes</taxon>
        <taxon>Polyporales</taxon>
        <taxon>Rhodofomes</taxon>
    </lineage>
</organism>
<keyword evidence="3" id="KW-1185">Reference proteome</keyword>
<protein>
    <submittedName>
        <fullName evidence="2">Uncharacterized protein</fullName>
    </submittedName>
</protein>
<proteinExistence type="predicted"/>
<feature type="transmembrane region" description="Helical" evidence="1">
    <location>
        <begin position="26"/>
        <end position="46"/>
    </location>
</feature>
<sequence length="224" mass="24891">MSDTPLPVSPITGNSSVLHSSNGPPLILVFLASGLLVGAVLSILVLRHIYPSRFGSRTDAVRVRKPPRPLGERPKLWDVYVCDGARGADVQWESLLPLAAAFLPDPLNEQVDVLPSPSLPAHRPHPWSWVEWLHRRLRHRPRESTADDLEQTLPLEGERPAPERLQIAVTIAMPSRSSPVRGSWTYLEKEKEGETSLSDLEEDRDLCIGLVEVPDVPRCFGTET</sequence>
<dbReference type="RefSeq" id="XP_047778530.1">
    <property type="nucleotide sequence ID" value="XM_047921939.1"/>
</dbReference>
<gene>
    <name evidence="2" type="ORF">C8Q71DRAFT_72829</name>
</gene>
<keyword evidence="1" id="KW-0812">Transmembrane</keyword>
<evidence type="ECO:0000256" key="1">
    <source>
        <dbReference type="SAM" id="Phobius"/>
    </source>
</evidence>
<keyword evidence="1" id="KW-1133">Transmembrane helix</keyword>
<comment type="caution">
    <text evidence="2">The sequence shown here is derived from an EMBL/GenBank/DDBJ whole genome shotgun (WGS) entry which is preliminary data.</text>
</comment>
<dbReference type="Proteomes" id="UP000814176">
    <property type="component" value="Unassembled WGS sequence"/>
</dbReference>
<reference evidence="2 3" key="1">
    <citation type="journal article" date="2021" name="Environ. Microbiol.">
        <title>Gene family expansions and transcriptome signatures uncover fungal adaptations to wood decay.</title>
        <authorList>
            <person name="Hage H."/>
            <person name="Miyauchi S."/>
            <person name="Viragh M."/>
            <person name="Drula E."/>
            <person name="Min B."/>
            <person name="Chaduli D."/>
            <person name="Navarro D."/>
            <person name="Favel A."/>
            <person name="Norest M."/>
            <person name="Lesage-Meessen L."/>
            <person name="Balint B."/>
            <person name="Merenyi Z."/>
            <person name="de Eugenio L."/>
            <person name="Morin E."/>
            <person name="Martinez A.T."/>
            <person name="Baldrian P."/>
            <person name="Stursova M."/>
            <person name="Martinez M.J."/>
            <person name="Novotny C."/>
            <person name="Magnuson J.K."/>
            <person name="Spatafora J.W."/>
            <person name="Maurice S."/>
            <person name="Pangilinan J."/>
            <person name="Andreopoulos W."/>
            <person name="LaButti K."/>
            <person name="Hundley H."/>
            <person name="Na H."/>
            <person name="Kuo A."/>
            <person name="Barry K."/>
            <person name="Lipzen A."/>
            <person name="Henrissat B."/>
            <person name="Riley R."/>
            <person name="Ahrendt S."/>
            <person name="Nagy L.G."/>
            <person name="Grigoriev I.V."/>
            <person name="Martin F."/>
            <person name="Rosso M.N."/>
        </authorList>
    </citation>
    <scope>NUCLEOTIDE SEQUENCE [LARGE SCALE GENOMIC DNA]</scope>
    <source>
        <strain evidence="2 3">CIRM-BRFM 1785</strain>
    </source>
</reference>